<evidence type="ECO:0000256" key="2">
    <source>
        <dbReference type="SAM" id="SignalP"/>
    </source>
</evidence>
<evidence type="ECO:0000313" key="4">
    <source>
        <dbReference type="Proteomes" id="UP001162483"/>
    </source>
</evidence>
<accession>A0ABN9FGX7</accession>
<feature type="chain" id="PRO_5046687532" evidence="2">
    <location>
        <begin position="23"/>
        <end position="96"/>
    </location>
</feature>
<keyword evidence="4" id="KW-1185">Reference proteome</keyword>
<feature type="transmembrane region" description="Helical" evidence="1">
    <location>
        <begin position="65"/>
        <end position="86"/>
    </location>
</feature>
<feature type="signal peptide" evidence="2">
    <location>
        <begin position="1"/>
        <end position="22"/>
    </location>
</feature>
<proteinExistence type="predicted"/>
<keyword evidence="2" id="KW-0732">Signal</keyword>
<keyword evidence="1" id="KW-0472">Membrane</keyword>
<feature type="non-terminal residue" evidence="3">
    <location>
        <position position="96"/>
    </location>
</feature>
<evidence type="ECO:0000256" key="1">
    <source>
        <dbReference type="SAM" id="Phobius"/>
    </source>
</evidence>
<feature type="non-terminal residue" evidence="3">
    <location>
        <position position="1"/>
    </location>
</feature>
<sequence length="96" mass="10522">ISPLSAPARCFVLLCITGQYKAAVLTVKHTPPPPNKTLPSHSLPFDRPSLLTPSCSVPLVQCQCFFFLALITVLMSLMMSVTPNHFPQCQNARRSP</sequence>
<gene>
    <name evidence="3" type="ORF">SPARVUS_LOCUS12046645</name>
</gene>
<protein>
    <submittedName>
        <fullName evidence="3">Uncharacterized protein</fullName>
    </submittedName>
</protein>
<dbReference type="Proteomes" id="UP001162483">
    <property type="component" value="Unassembled WGS sequence"/>
</dbReference>
<reference evidence="3" key="1">
    <citation type="submission" date="2023-05" db="EMBL/GenBank/DDBJ databases">
        <authorList>
            <person name="Stuckert A."/>
        </authorList>
    </citation>
    <scope>NUCLEOTIDE SEQUENCE</scope>
</reference>
<keyword evidence="1" id="KW-1133">Transmembrane helix</keyword>
<dbReference type="EMBL" id="CATNWA010016902">
    <property type="protein sequence ID" value="CAI9596275.1"/>
    <property type="molecule type" value="Genomic_DNA"/>
</dbReference>
<keyword evidence="1" id="KW-0812">Transmembrane</keyword>
<organism evidence="3 4">
    <name type="scientific">Staurois parvus</name>
    <dbReference type="NCBI Taxonomy" id="386267"/>
    <lineage>
        <taxon>Eukaryota</taxon>
        <taxon>Metazoa</taxon>
        <taxon>Chordata</taxon>
        <taxon>Craniata</taxon>
        <taxon>Vertebrata</taxon>
        <taxon>Euteleostomi</taxon>
        <taxon>Amphibia</taxon>
        <taxon>Batrachia</taxon>
        <taxon>Anura</taxon>
        <taxon>Neobatrachia</taxon>
        <taxon>Ranoidea</taxon>
        <taxon>Ranidae</taxon>
        <taxon>Staurois</taxon>
    </lineage>
</organism>
<comment type="caution">
    <text evidence="3">The sequence shown here is derived from an EMBL/GenBank/DDBJ whole genome shotgun (WGS) entry which is preliminary data.</text>
</comment>
<evidence type="ECO:0000313" key="3">
    <source>
        <dbReference type="EMBL" id="CAI9596275.1"/>
    </source>
</evidence>
<name>A0ABN9FGX7_9NEOB</name>